<dbReference type="RefSeq" id="XP_014559020.1">
    <property type="nucleotide sequence ID" value="XM_014703534.1"/>
</dbReference>
<dbReference type="GeneID" id="26251407"/>
<evidence type="ECO:0000313" key="2">
    <source>
        <dbReference type="EMBL" id="EUN29481.1"/>
    </source>
</evidence>
<dbReference type="EMBL" id="KI968712">
    <property type="protein sequence ID" value="EUN29481.1"/>
    <property type="molecule type" value="Genomic_DNA"/>
</dbReference>
<dbReference type="OrthoDB" id="10655417at2759"/>
<dbReference type="AlphaFoldDB" id="W7END7"/>
<sequence>MSDEGPTCSLLGQNDWHTRPKSSDRHWWNEPRNGYQIAYGRDSEDAPYLRAGCGCSAAYTESSINMTDSFRLFLTREVTLHPVSDIQCIRACQYICLDFVNAITSNRFATPALPYLAVYAHAPGKLLRAVSVLVGCMDHFFIQSRS</sequence>
<proteinExistence type="predicted"/>
<reference evidence="2" key="2">
    <citation type="submission" date="2014-01" db="EMBL/GenBank/DDBJ databases">
        <authorList>
            <consortium name="DOE Joint Genome Institute"/>
            <person name="Ohm R.A."/>
            <person name="Condon B.J."/>
            <person name="Leng Y."/>
            <person name="Wu D."/>
            <person name="Bushley K.E."/>
            <person name="Otillar R."/>
            <person name="Martin J."/>
            <person name="Schackwitz W."/>
            <person name="Grimwood J."/>
            <person name="MohdZainudin N."/>
            <person name="Xue C."/>
            <person name="Wang R."/>
            <person name="Manning V.A."/>
            <person name="Dhillon B."/>
            <person name="Tu Z.J."/>
            <person name="Steffenson B.J."/>
            <person name="Salamov A."/>
            <person name="Sun H."/>
            <person name="Lowry S."/>
            <person name="LaButti K."/>
            <person name="Han J."/>
            <person name="Copeland A."/>
            <person name="Lindquist E."/>
            <person name="Barry K."/>
            <person name="Schmutz J."/>
            <person name="Baker S."/>
            <person name="Ciuffetti L.M."/>
            <person name="Grigoriev I.V."/>
            <person name="Zhong S."/>
            <person name="Nordberg B.G."/>
            <person name="Cantor M.N."/>
            <person name="Hua S.X."/>
        </authorList>
    </citation>
    <scope>NUCLEOTIDE SEQUENCE</scope>
    <source>
        <strain evidence="2">FI3</strain>
    </source>
</reference>
<accession>W7END7</accession>
<organism evidence="2">
    <name type="scientific">Bipolaris victoriae (strain FI3)</name>
    <name type="common">Victoria blight of oats agent</name>
    <name type="synonym">Cochliobolus victoriae</name>
    <dbReference type="NCBI Taxonomy" id="930091"/>
    <lineage>
        <taxon>Eukaryota</taxon>
        <taxon>Fungi</taxon>
        <taxon>Dikarya</taxon>
        <taxon>Ascomycota</taxon>
        <taxon>Pezizomycotina</taxon>
        <taxon>Dothideomycetes</taxon>
        <taxon>Pleosporomycetidae</taxon>
        <taxon>Pleosporales</taxon>
        <taxon>Pleosporineae</taxon>
        <taxon>Pleosporaceae</taxon>
        <taxon>Bipolaris</taxon>
    </lineage>
</organism>
<name>W7END7_BIPV3</name>
<reference evidence="2" key="1">
    <citation type="journal article" date="2013" name="PLoS Genet.">
        <title>Comparative genome structure, secondary metabolite, and effector coding capacity across Cochliobolus pathogens.</title>
        <authorList>
            <person name="Condon B.J."/>
            <person name="Leng Y."/>
            <person name="Wu D."/>
            <person name="Bushley K.E."/>
            <person name="Ohm R.A."/>
            <person name="Otillar R."/>
            <person name="Martin J."/>
            <person name="Schackwitz W."/>
            <person name="Grimwood J."/>
            <person name="MohdZainudin N."/>
            <person name="Xue C."/>
            <person name="Wang R."/>
            <person name="Manning V.A."/>
            <person name="Dhillon B."/>
            <person name="Tu Z.J."/>
            <person name="Steffenson B.J."/>
            <person name="Salamov A."/>
            <person name="Sun H."/>
            <person name="Lowry S."/>
            <person name="LaButti K."/>
            <person name="Han J."/>
            <person name="Copeland A."/>
            <person name="Lindquist E."/>
            <person name="Barry K."/>
            <person name="Schmutz J."/>
            <person name="Baker S.E."/>
            <person name="Ciuffetti L.M."/>
            <person name="Grigoriev I.V."/>
            <person name="Zhong S."/>
            <person name="Turgeon B.G."/>
        </authorList>
    </citation>
    <scope>NUCLEOTIDE SEQUENCE [LARGE SCALE GENOMIC DNA]</scope>
    <source>
        <strain evidence="2">FI3</strain>
    </source>
</reference>
<dbReference type="HOGENOM" id="CLU_1777111_0_0_1"/>
<protein>
    <submittedName>
        <fullName evidence="2">Uncharacterized protein</fullName>
    </submittedName>
</protein>
<evidence type="ECO:0000256" key="1">
    <source>
        <dbReference type="SAM" id="MobiDB-lite"/>
    </source>
</evidence>
<gene>
    <name evidence="2" type="ORF">COCVIDRAFT_13898</name>
</gene>
<feature type="region of interest" description="Disordered" evidence="1">
    <location>
        <begin position="1"/>
        <end position="24"/>
    </location>
</feature>